<proteinExistence type="predicted"/>
<dbReference type="EMBL" id="BAABAE010000001">
    <property type="protein sequence ID" value="GAA3730197.1"/>
    <property type="molecule type" value="Genomic_DNA"/>
</dbReference>
<keyword evidence="2" id="KW-1185">Reference proteome</keyword>
<sequence length="143" mass="15796">MSEGKGRNEIAREIGISTRQVDRIAEEEGHSFDASGTETAVNARRTSRAARRADIIDRLYDRTERILDRLEADTFETLGTGEYGTSRELTLSFVPTADEKNLASTINIYLDRAAKLELVDDGDGVAEADSMLGRLAKRFGLVD</sequence>
<gene>
    <name evidence="1" type="ORF">GCM10022239_03490</name>
</gene>
<reference evidence="2" key="1">
    <citation type="journal article" date="2019" name="Int. J. Syst. Evol. Microbiol.">
        <title>The Global Catalogue of Microorganisms (GCM) 10K type strain sequencing project: providing services to taxonomists for standard genome sequencing and annotation.</title>
        <authorList>
            <consortium name="The Broad Institute Genomics Platform"/>
            <consortium name="The Broad Institute Genome Sequencing Center for Infectious Disease"/>
            <person name="Wu L."/>
            <person name="Ma J."/>
        </authorList>
    </citation>
    <scope>NUCLEOTIDE SEQUENCE [LARGE SCALE GENOMIC DNA]</scope>
    <source>
        <strain evidence="2">JCM 16949</strain>
    </source>
</reference>
<evidence type="ECO:0000313" key="2">
    <source>
        <dbReference type="Proteomes" id="UP001501004"/>
    </source>
</evidence>
<protein>
    <recommendedName>
        <fullName evidence="3">Helix-turn-helix domain-containing protein</fullName>
    </recommendedName>
</protein>
<comment type="caution">
    <text evidence="1">The sequence shown here is derived from an EMBL/GenBank/DDBJ whole genome shotgun (WGS) entry which is preliminary data.</text>
</comment>
<organism evidence="1 2">
    <name type="scientific">Leifsonella bigeumensis</name>
    <dbReference type="NCBI Taxonomy" id="433643"/>
    <lineage>
        <taxon>Bacteria</taxon>
        <taxon>Bacillati</taxon>
        <taxon>Actinomycetota</taxon>
        <taxon>Actinomycetes</taxon>
        <taxon>Micrococcales</taxon>
        <taxon>Microbacteriaceae</taxon>
        <taxon>Leifsonella</taxon>
    </lineage>
</organism>
<evidence type="ECO:0008006" key="3">
    <source>
        <dbReference type="Google" id="ProtNLM"/>
    </source>
</evidence>
<dbReference type="Proteomes" id="UP001501004">
    <property type="component" value="Unassembled WGS sequence"/>
</dbReference>
<accession>A0ABP7F3B4</accession>
<evidence type="ECO:0000313" key="1">
    <source>
        <dbReference type="EMBL" id="GAA3730197.1"/>
    </source>
</evidence>
<dbReference type="RefSeq" id="WP_344753073.1">
    <property type="nucleotide sequence ID" value="NZ_BAABAE010000001.1"/>
</dbReference>
<name>A0ABP7F3B4_9MICO</name>